<evidence type="ECO:0000313" key="4">
    <source>
        <dbReference type="Proteomes" id="UP000192923"/>
    </source>
</evidence>
<dbReference type="STRING" id="1760988.SAMN02949497_1201"/>
<evidence type="ECO:0000259" key="2">
    <source>
        <dbReference type="Pfam" id="PF18796"/>
    </source>
</evidence>
<dbReference type="Pfam" id="PF18796">
    <property type="entry name" value="LPD1"/>
    <property type="match status" value="1"/>
</dbReference>
<gene>
    <name evidence="3" type="ORF">SAMN02949497_1201</name>
</gene>
<feature type="domain" description="Large polyvalent protein-associated" evidence="2">
    <location>
        <begin position="968"/>
        <end position="1046"/>
    </location>
</feature>
<dbReference type="InterPro" id="IPR041047">
    <property type="entry name" value="LPD1"/>
</dbReference>
<feature type="region of interest" description="Disordered" evidence="1">
    <location>
        <begin position="139"/>
        <end position="237"/>
    </location>
</feature>
<name>A0A1Y6D1P3_9GAMM</name>
<proteinExistence type="predicted"/>
<reference evidence="3 4" key="1">
    <citation type="submission" date="2016-12" db="EMBL/GenBank/DDBJ databases">
        <authorList>
            <person name="Song W.-J."/>
            <person name="Kurnit D.M."/>
        </authorList>
    </citation>
    <scope>NUCLEOTIDE SEQUENCE [LARGE SCALE GENOMIC DNA]</scope>
    <source>
        <strain evidence="3 4">175</strain>
    </source>
</reference>
<sequence length="1059" mass="115465">MLYLLFTPADLLKAEQLGLFDMPTQVRAHTRKDGAVVAPHIRLQKKRLHPQGGQHDLFGHAEPRTEAHKLGRLGQFVHKHGGYRRLLSILAGLPEPQRDKLHESMAEVARKPVAMVREFLALGAKHEAPAKGGTALTGEEVAGEVSPHDAPSRGEVGPSEGDTKEENGHRYVLRDSRWHRINEESTDENTGPTQGDEEQGASAGAGGTADEVSGVPSEGGAGAEPESTEPAHDPVAHAEAKQDLADELLTNPDSERAAELARKVADGFKAGQLEKLRTKIEEMGGKAKVAEAIKHEIGKSGGLDAGGVKSRAVALVDGLATSLNLSRDEVLAELGLKEVRRKARATPQKPKNTLETGGDFSDDDPNSPNYRFRDTGYIGGSRKELAAQMIRQAGREGRQLRATDIDWQEIEQNPREAKELITKSNLFGAVDWDALKAGGMEPGAGFLVDRVYASLAPEPPEDSAQARRDYAVGLESLRTRLEACKTPDEVTDALNTLRDEYEGAILNAQEAADYQKAQGIYRGIADRRWALSKERDALVQAMINPGHEASALGYKQQRRLDKGWKADPALEGQIRQLKAAAEQARADLEEWDARHPEVAKGRTDSPMAQAVGQAYGVMRSIVEKAKARNQEENPVHRAWKLMGPRFLGILNYRRREGSDAFREHLAAAKIGKIEDWSWAEKERKTVDAPKATKGQVRFQLQVAETFERKGGQPVKVASTAALKAMFGLRDVQSGNWVLSDPAAAAFHVQKSAEALSDLADLLDVEPGQIAMNGRVALAFGARGRGAAGGMAARAHYEPVHRTINLTKLGGGGSLGHELFHAIDNLIGEVETGQASSKDVYASEDPALLPEGELRDAMIAFRRAMLDGPHRLGEKIRYTDKDVKTARYNIDRSITRGVAGIIKAAGDIHAAVRAVDAHFAGRTDKMSEKNRKDWRKMAAAYYDAKPAGGEALVESGPTLSAFAFEASKLDSDDHGKYWSKPREMAARAFQAWCEDRLAGQGRRNDYLSSMADNRYYRLLDQKPFPEGEERDRINMALDGLVVALRKAGTLAKAFGLLKAA</sequence>
<dbReference type="OrthoDB" id="343736at2"/>
<accession>A0A1Y6D1P3</accession>
<dbReference type="AlphaFoldDB" id="A0A1Y6D1P3"/>
<keyword evidence="4" id="KW-1185">Reference proteome</keyword>
<dbReference type="EMBL" id="FXAM01000001">
    <property type="protein sequence ID" value="SMF93905.1"/>
    <property type="molecule type" value="Genomic_DNA"/>
</dbReference>
<dbReference type="RefSeq" id="WP_085210838.1">
    <property type="nucleotide sequence ID" value="NZ_FXAM01000001.1"/>
</dbReference>
<evidence type="ECO:0000313" key="3">
    <source>
        <dbReference type="EMBL" id="SMF93905.1"/>
    </source>
</evidence>
<evidence type="ECO:0000256" key="1">
    <source>
        <dbReference type="SAM" id="MobiDB-lite"/>
    </source>
</evidence>
<dbReference type="Proteomes" id="UP000192923">
    <property type="component" value="Unassembled WGS sequence"/>
</dbReference>
<protein>
    <recommendedName>
        <fullName evidence="2">Large polyvalent protein-associated domain-containing protein</fullName>
    </recommendedName>
</protein>
<organism evidence="3 4">
    <name type="scientific">Methylomagnum ishizawai</name>
    <dbReference type="NCBI Taxonomy" id="1760988"/>
    <lineage>
        <taxon>Bacteria</taxon>
        <taxon>Pseudomonadati</taxon>
        <taxon>Pseudomonadota</taxon>
        <taxon>Gammaproteobacteria</taxon>
        <taxon>Methylococcales</taxon>
        <taxon>Methylococcaceae</taxon>
        <taxon>Methylomagnum</taxon>
    </lineage>
</organism>
<feature type="region of interest" description="Disordered" evidence="1">
    <location>
        <begin position="341"/>
        <end position="375"/>
    </location>
</feature>
<feature type="compositionally biased region" description="Basic and acidic residues" evidence="1">
    <location>
        <begin position="161"/>
        <end position="183"/>
    </location>
</feature>